<evidence type="ECO:0000313" key="7">
    <source>
        <dbReference type="EMBL" id="AWI08182.1"/>
    </source>
</evidence>
<comment type="similarity">
    <text evidence="1 5">Belongs to the bacterial ribosomal protein bL28 family.</text>
</comment>
<dbReference type="InterPro" id="IPR026569">
    <property type="entry name" value="Ribosomal_bL28"/>
</dbReference>
<dbReference type="GO" id="GO:1990904">
    <property type="term" value="C:ribonucleoprotein complex"/>
    <property type="evidence" value="ECO:0007669"/>
    <property type="project" value="UniProtKB-KW"/>
</dbReference>
<sequence>MARICAITGKRPTKGSRINRKGQSKKSGGIGTHVTSITPRKFRPNLQRIRIKTANGGTKRVLVSVKAIKAGLVEKV</sequence>
<feature type="region of interest" description="Disordered" evidence="6">
    <location>
        <begin position="1"/>
        <end position="39"/>
    </location>
</feature>
<dbReference type="GO" id="GO:0006412">
    <property type="term" value="P:translation"/>
    <property type="evidence" value="ECO:0007669"/>
    <property type="project" value="UniProtKB-UniRule"/>
</dbReference>
<accession>A0A2U8E0S1</accession>
<dbReference type="InterPro" id="IPR037147">
    <property type="entry name" value="Ribosomal_bL28_sf"/>
</dbReference>
<evidence type="ECO:0000313" key="8">
    <source>
        <dbReference type="Proteomes" id="UP000244896"/>
    </source>
</evidence>
<organism evidence="7 8">
    <name type="scientific">Ereboglobus luteus</name>
    <dbReference type="NCBI Taxonomy" id="1796921"/>
    <lineage>
        <taxon>Bacteria</taxon>
        <taxon>Pseudomonadati</taxon>
        <taxon>Verrucomicrobiota</taxon>
        <taxon>Opitutia</taxon>
        <taxon>Opitutales</taxon>
        <taxon>Opitutaceae</taxon>
        <taxon>Ereboglobus</taxon>
    </lineage>
</organism>
<keyword evidence="8" id="KW-1185">Reference proteome</keyword>
<dbReference type="Proteomes" id="UP000244896">
    <property type="component" value="Chromosome"/>
</dbReference>
<dbReference type="InterPro" id="IPR050096">
    <property type="entry name" value="Bacterial_rp_bL28"/>
</dbReference>
<dbReference type="EMBL" id="CP023004">
    <property type="protein sequence ID" value="AWI08182.1"/>
    <property type="molecule type" value="Genomic_DNA"/>
</dbReference>
<keyword evidence="3 5" id="KW-0687">Ribonucleoprotein</keyword>
<dbReference type="Pfam" id="PF00830">
    <property type="entry name" value="Ribosomal_L28"/>
    <property type="match status" value="1"/>
</dbReference>
<dbReference type="InterPro" id="IPR001383">
    <property type="entry name" value="Ribosomal_bL28_bact-type"/>
</dbReference>
<evidence type="ECO:0000256" key="1">
    <source>
        <dbReference type="ARBA" id="ARBA00008760"/>
    </source>
</evidence>
<dbReference type="SUPFAM" id="SSF143800">
    <property type="entry name" value="L28p-like"/>
    <property type="match status" value="1"/>
</dbReference>
<evidence type="ECO:0000256" key="3">
    <source>
        <dbReference type="ARBA" id="ARBA00023274"/>
    </source>
</evidence>
<dbReference type="Gene3D" id="2.30.170.40">
    <property type="entry name" value="Ribosomal protein L28/L24"/>
    <property type="match status" value="1"/>
</dbReference>
<dbReference type="AlphaFoldDB" id="A0A2U8E0S1"/>
<feature type="compositionally biased region" description="Basic residues" evidence="6">
    <location>
        <begin position="11"/>
        <end position="24"/>
    </location>
</feature>
<dbReference type="NCBIfam" id="TIGR00009">
    <property type="entry name" value="L28"/>
    <property type="match status" value="1"/>
</dbReference>
<dbReference type="PANTHER" id="PTHR39080:SF1">
    <property type="entry name" value="LARGE RIBOSOMAL SUBUNIT PROTEIN BL28A"/>
    <property type="match status" value="1"/>
</dbReference>
<gene>
    <name evidence="5 7" type="primary">rpmB</name>
    <name evidence="7" type="ORF">CKA38_01905</name>
</gene>
<evidence type="ECO:0000256" key="6">
    <source>
        <dbReference type="SAM" id="MobiDB-lite"/>
    </source>
</evidence>
<dbReference type="GO" id="GO:0003735">
    <property type="term" value="F:structural constituent of ribosome"/>
    <property type="evidence" value="ECO:0007669"/>
    <property type="project" value="InterPro"/>
</dbReference>
<dbReference type="OrthoDB" id="9801582at2"/>
<reference evidence="7 8" key="1">
    <citation type="journal article" date="2018" name="Syst. Appl. Microbiol.">
        <title>Ereboglobus luteus gen. nov. sp. nov. from cockroach guts, and new insights into the oxygen relationship of the genera Opitutus and Didymococcus (Verrucomicrobia: Opitutaceae).</title>
        <authorList>
            <person name="Tegtmeier D."/>
            <person name="Belitz A."/>
            <person name="Radek R."/>
            <person name="Heimerl T."/>
            <person name="Brune A."/>
        </authorList>
    </citation>
    <scope>NUCLEOTIDE SEQUENCE [LARGE SCALE GENOMIC DNA]</scope>
    <source>
        <strain evidence="7 8">Ho45</strain>
    </source>
</reference>
<evidence type="ECO:0000256" key="4">
    <source>
        <dbReference type="ARBA" id="ARBA00035174"/>
    </source>
</evidence>
<keyword evidence="2 5" id="KW-0689">Ribosomal protein</keyword>
<dbReference type="HAMAP" id="MF_00373">
    <property type="entry name" value="Ribosomal_bL28"/>
    <property type="match status" value="1"/>
</dbReference>
<dbReference type="PANTHER" id="PTHR39080">
    <property type="entry name" value="50S RIBOSOMAL PROTEIN L28"/>
    <property type="match status" value="1"/>
</dbReference>
<dbReference type="GO" id="GO:0005840">
    <property type="term" value="C:ribosome"/>
    <property type="evidence" value="ECO:0007669"/>
    <property type="project" value="UniProtKB-KW"/>
</dbReference>
<dbReference type="KEGG" id="elut:CKA38_01905"/>
<name>A0A2U8E0S1_9BACT</name>
<evidence type="ECO:0000256" key="2">
    <source>
        <dbReference type="ARBA" id="ARBA00022980"/>
    </source>
</evidence>
<dbReference type="RefSeq" id="WP_108823987.1">
    <property type="nucleotide sequence ID" value="NZ_CP023004.1"/>
</dbReference>
<evidence type="ECO:0000256" key="5">
    <source>
        <dbReference type="HAMAP-Rule" id="MF_00373"/>
    </source>
</evidence>
<proteinExistence type="inferred from homology"/>
<dbReference type="InterPro" id="IPR034704">
    <property type="entry name" value="Ribosomal_bL28/bL31-like_sf"/>
</dbReference>
<protein>
    <recommendedName>
        <fullName evidence="4 5">Large ribosomal subunit protein bL28</fullName>
    </recommendedName>
</protein>